<dbReference type="Gene3D" id="3.40.30.10">
    <property type="entry name" value="Glutaredoxin"/>
    <property type="match status" value="1"/>
</dbReference>
<dbReference type="InterPro" id="IPR036249">
    <property type="entry name" value="Thioredoxin-like_sf"/>
</dbReference>
<accession>A0AAD1U873</accession>
<feature type="compositionally biased region" description="Acidic residues" evidence="1">
    <location>
        <begin position="307"/>
        <end position="330"/>
    </location>
</feature>
<sequence>MKLLLILLVATLALGQMTYSDGYGYIPHPDQFVRIDVYEDLLSNDCSNFHKEFLEYLGTTTDAGEDITKYVYVVFHFFPLPFHHNSFFVSQLVPFTYDLNGRTEDVLDYSEYILDHQKNFASEAERLSEFGVQQKICNETSTDLKALNFTYSQCMIAFRNKEYIKDTVVQWKQGVHDGISQTPTVFINALEVPAPKTVEEWKDLLNPVFPGSSESAAAFQGKVQGPQRPSRFTPPPKRTTPKRIPHPQVVPKKPAEPTPPSPSKEVVPEAPKTEETPATTQAETVVAPEIKGNPNVEETAPAPTEDSPTEEAPTDETSAEEATTEEESPEETATKEPASAPEESSEEGESLLSRIANVIPKLLSGEGESTEETSEPETVSEETSTDKDAPATQEATDEAPTEEAHTEEAHTEEASVEETPVKEAPAEEAPAEEAPAEEAPAEEAPSEETPIVEDTNTDEAVPAEDSPSDAETIEAPTETEETATAETSARAEMEAPIVSEAETSSTTEAESSISTETEASPASETKVEQSTTTESSPEDASSTDIDAVTDKINDLAEEENDKDSAAESNDSLFFGLF</sequence>
<dbReference type="EMBL" id="CAMPGE010004901">
    <property type="protein sequence ID" value="CAI2363753.1"/>
    <property type="molecule type" value="Genomic_DNA"/>
</dbReference>
<feature type="compositionally biased region" description="Low complexity" evidence="1">
    <location>
        <begin position="499"/>
        <end position="524"/>
    </location>
</feature>
<feature type="compositionally biased region" description="Polar residues" evidence="1">
    <location>
        <begin position="528"/>
        <end position="544"/>
    </location>
</feature>
<dbReference type="PANTHER" id="PTHR33875">
    <property type="entry name" value="OS09G0542200 PROTEIN"/>
    <property type="match status" value="1"/>
</dbReference>
<feature type="chain" id="PRO_5042249865" description="Thioredoxin-like fold domain-containing protein" evidence="2">
    <location>
        <begin position="16"/>
        <end position="577"/>
    </location>
</feature>
<keyword evidence="2" id="KW-0732">Signal</keyword>
<dbReference type="InterPro" id="IPR012336">
    <property type="entry name" value="Thioredoxin-like_fold"/>
</dbReference>
<dbReference type="PANTHER" id="PTHR33875:SF2">
    <property type="entry name" value="ACR183CP"/>
    <property type="match status" value="1"/>
</dbReference>
<comment type="caution">
    <text evidence="4">The sequence shown here is derived from an EMBL/GenBank/DDBJ whole genome shotgun (WGS) entry which is preliminary data.</text>
</comment>
<dbReference type="AlphaFoldDB" id="A0AAD1U873"/>
<evidence type="ECO:0000256" key="1">
    <source>
        <dbReference type="SAM" id="MobiDB-lite"/>
    </source>
</evidence>
<name>A0AAD1U873_EUPCR</name>
<gene>
    <name evidence="4" type="ORF">ECRASSUSDP1_LOCUS5090</name>
</gene>
<feature type="compositionally biased region" description="Low complexity" evidence="1">
    <location>
        <begin position="297"/>
        <end position="306"/>
    </location>
</feature>
<proteinExistence type="predicted"/>
<protein>
    <recommendedName>
        <fullName evidence="3">Thioredoxin-like fold domain-containing protein</fullName>
    </recommendedName>
</protein>
<feature type="compositionally biased region" description="Acidic residues" evidence="1">
    <location>
        <begin position="368"/>
        <end position="380"/>
    </location>
</feature>
<dbReference type="Proteomes" id="UP001295684">
    <property type="component" value="Unassembled WGS sequence"/>
</dbReference>
<feature type="compositionally biased region" description="Acidic residues" evidence="1">
    <location>
        <begin position="429"/>
        <end position="446"/>
    </location>
</feature>
<feature type="compositionally biased region" description="Acidic residues" evidence="1">
    <location>
        <begin position="466"/>
        <end position="483"/>
    </location>
</feature>
<evidence type="ECO:0000259" key="3">
    <source>
        <dbReference type="Pfam" id="PF13462"/>
    </source>
</evidence>
<organism evidence="4 5">
    <name type="scientific">Euplotes crassus</name>
    <dbReference type="NCBI Taxonomy" id="5936"/>
    <lineage>
        <taxon>Eukaryota</taxon>
        <taxon>Sar</taxon>
        <taxon>Alveolata</taxon>
        <taxon>Ciliophora</taxon>
        <taxon>Intramacronucleata</taxon>
        <taxon>Spirotrichea</taxon>
        <taxon>Hypotrichia</taxon>
        <taxon>Euplotida</taxon>
        <taxon>Euplotidae</taxon>
        <taxon>Moneuplotes</taxon>
    </lineage>
</organism>
<feature type="compositionally biased region" description="Basic and acidic residues" evidence="1">
    <location>
        <begin position="402"/>
        <end position="425"/>
    </location>
</feature>
<feature type="domain" description="Thioredoxin-like fold" evidence="3">
    <location>
        <begin position="33"/>
        <end position="206"/>
    </location>
</feature>
<feature type="signal peptide" evidence="2">
    <location>
        <begin position="1"/>
        <end position="15"/>
    </location>
</feature>
<keyword evidence="5" id="KW-1185">Reference proteome</keyword>
<evidence type="ECO:0000256" key="2">
    <source>
        <dbReference type="SAM" id="SignalP"/>
    </source>
</evidence>
<evidence type="ECO:0000313" key="5">
    <source>
        <dbReference type="Proteomes" id="UP001295684"/>
    </source>
</evidence>
<dbReference type="Pfam" id="PF13462">
    <property type="entry name" value="Thioredoxin_4"/>
    <property type="match status" value="1"/>
</dbReference>
<evidence type="ECO:0000313" key="4">
    <source>
        <dbReference type="EMBL" id="CAI2363753.1"/>
    </source>
</evidence>
<feature type="region of interest" description="Disordered" evidence="1">
    <location>
        <begin position="218"/>
        <end position="577"/>
    </location>
</feature>
<feature type="compositionally biased region" description="Low complexity" evidence="1">
    <location>
        <begin position="263"/>
        <end position="289"/>
    </location>
</feature>
<reference evidence="4" key="1">
    <citation type="submission" date="2023-07" db="EMBL/GenBank/DDBJ databases">
        <authorList>
            <consortium name="AG Swart"/>
            <person name="Singh M."/>
            <person name="Singh A."/>
            <person name="Seah K."/>
            <person name="Emmerich C."/>
        </authorList>
    </citation>
    <scope>NUCLEOTIDE SEQUENCE</scope>
    <source>
        <strain evidence="4">DP1</strain>
    </source>
</reference>
<dbReference type="SUPFAM" id="SSF52833">
    <property type="entry name" value="Thioredoxin-like"/>
    <property type="match status" value="1"/>
</dbReference>